<dbReference type="Pfam" id="PF18962">
    <property type="entry name" value="Por_Secre_tail"/>
    <property type="match status" value="1"/>
</dbReference>
<proteinExistence type="inferred from homology"/>
<evidence type="ECO:0000313" key="6">
    <source>
        <dbReference type="Proteomes" id="UP001303407"/>
    </source>
</evidence>
<dbReference type="NCBIfam" id="TIGR04183">
    <property type="entry name" value="Por_Secre_tail"/>
    <property type="match status" value="1"/>
</dbReference>
<dbReference type="Proteomes" id="UP001303407">
    <property type="component" value="Chromosome"/>
</dbReference>
<dbReference type="EMBL" id="CP134536">
    <property type="protein sequence ID" value="WNH12724.1"/>
    <property type="molecule type" value="Genomic_DNA"/>
</dbReference>
<dbReference type="PANTHER" id="PTHR10963">
    <property type="entry name" value="GLYCOSYL HYDROLASE-RELATED"/>
    <property type="match status" value="1"/>
</dbReference>
<dbReference type="Gene3D" id="2.60.120.200">
    <property type="match status" value="1"/>
</dbReference>
<protein>
    <submittedName>
        <fullName evidence="5">Family 16 glycosylhydrolase</fullName>
    </submittedName>
</protein>
<evidence type="ECO:0000256" key="2">
    <source>
        <dbReference type="ARBA" id="ARBA00022729"/>
    </source>
</evidence>
<dbReference type="PROSITE" id="PS51762">
    <property type="entry name" value="GH16_2"/>
    <property type="match status" value="1"/>
</dbReference>
<keyword evidence="6" id="KW-1185">Reference proteome</keyword>
<dbReference type="InterPro" id="IPR000757">
    <property type="entry name" value="Beta-glucanase-like"/>
</dbReference>
<keyword evidence="2 3" id="KW-0732">Signal</keyword>
<evidence type="ECO:0000259" key="4">
    <source>
        <dbReference type="PROSITE" id="PS51762"/>
    </source>
</evidence>
<sequence>MRIFSLLLLVLFISSIEAQVIQDDFEGSGTISSWYGDDCIINTNFINPHKQGINASNKVLKYEDRGGKYANVRFDNPINLDMANRNVFVFKIYVSSINLTGNQTSQVSLKLQNVDLAEAWTTQTEIIKPIKIDEWQELTFDFKNDSYINLNSNSLPPNQRNDLNRVVIQINGENNTDHVLAYIDDFYNDSSINEDFTYDKLVWFDEFNDTGAVDNTKWFHQTKFIAGNSWANGEQQHYTNREVNSYTDNGTLKIKAIRESFTDQNVTKQYTSARLNSKFAFKYGRIEVRAKLPSVSGTWPAIWLLGKNINEDGAYWDNQGFGTTGWPWCGEIDIMEPNVAKTEILGTWHWNNGEGYMLNSKSIQANNIDTSQNFHDYVLEWNATSMKIYMDNNLINEMPTVEPFNQEFFILLNVAMGGSLGGNIDSGFNNDTMEIDYIRVYQQGALSVTNDISTSKIKLYPNPVSDRLNVLMENYSNADMELQIIDVSGRLVFKQDYTINNRSLEFNTSFLKQGIYFLSLKFNDGKLSTHKFVKK</sequence>
<dbReference type="CDD" id="cd08023">
    <property type="entry name" value="GH16_laminarinase_like"/>
    <property type="match status" value="1"/>
</dbReference>
<dbReference type="Pfam" id="PF00722">
    <property type="entry name" value="Glyco_hydro_16"/>
    <property type="match status" value="1"/>
</dbReference>
<gene>
    <name evidence="5" type="ORF">RHP49_00350</name>
</gene>
<dbReference type="InterPro" id="IPR026444">
    <property type="entry name" value="Secre_tail"/>
</dbReference>
<organism evidence="5 6">
    <name type="scientific">Thalassobellus suaedae</name>
    <dbReference type="NCBI Taxonomy" id="3074124"/>
    <lineage>
        <taxon>Bacteria</taxon>
        <taxon>Pseudomonadati</taxon>
        <taxon>Bacteroidota</taxon>
        <taxon>Flavobacteriia</taxon>
        <taxon>Flavobacteriales</taxon>
        <taxon>Flavobacteriaceae</taxon>
        <taxon>Thalassobellus</taxon>
    </lineage>
</organism>
<dbReference type="PANTHER" id="PTHR10963:SF55">
    <property type="entry name" value="GLYCOSIDE HYDROLASE FAMILY 16 PROTEIN"/>
    <property type="match status" value="1"/>
</dbReference>
<name>A0ABY9Y3B6_9FLAO</name>
<dbReference type="InterPro" id="IPR013320">
    <property type="entry name" value="ConA-like_dom_sf"/>
</dbReference>
<evidence type="ECO:0000313" key="5">
    <source>
        <dbReference type="EMBL" id="WNH12724.1"/>
    </source>
</evidence>
<comment type="similarity">
    <text evidence="1">Belongs to the glycosyl hydrolase 16 family.</text>
</comment>
<feature type="chain" id="PRO_5046645040" evidence="3">
    <location>
        <begin position="19"/>
        <end position="535"/>
    </location>
</feature>
<dbReference type="Gene3D" id="2.60.120.260">
    <property type="entry name" value="Galactose-binding domain-like"/>
    <property type="match status" value="1"/>
</dbReference>
<evidence type="ECO:0000256" key="1">
    <source>
        <dbReference type="ARBA" id="ARBA00006865"/>
    </source>
</evidence>
<dbReference type="InterPro" id="IPR050546">
    <property type="entry name" value="Glycosyl_Hydrlase_16"/>
</dbReference>
<feature type="signal peptide" evidence="3">
    <location>
        <begin position="1"/>
        <end position="18"/>
    </location>
</feature>
<accession>A0ABY9Y3B6</accession>
<evidence type="ECO:0000256" key="3">
    <source>
        <dbReference type="SAM" id="SignalP"/>
    </source>
</evidence>
<dbReference type="RefSeq" id="WP_415862705.1">
    <property type="nucleotide sequence ID" value="NZ_CP134536.1"/>
</dbReference>
<reference evidence="5 6" key="1">
    <citation type="submission" date="2023-09" db="EMBL/GenBank/DDBJ databases">
        <title>Thalassobella suaedae gen. nov., sp. nov., a marine bacterium of the family Flavobacteriaceae isolated from a halophyte Suaeda japonica.</title>
        <authorList>
            <person name="Lee S.Y."/>
            <person name="Hwang C.Y."/>
        </authorList>
    </citation>
    <scope>NUCLEOTIDE SEQUENCE [LARGE SCALE GENOMIC DNA]</scope>
    <source>
        <strain evidence="5 6">HL-DH10</strain>
    </source>
</reference>
<feature type="domain" description="GH16" evidence="4">
    <location>
        <begin position="184"/>
        <end position="446"/>
    </location>
</feature>
<dbReference type="SUPFAM" id="SSF49899">
    <property type="entry name" value="Concanavalin A-like lectins/glucanases"/>
    <property type="match status" value="1"/>
</dbReference>